<dbReference type="Gene3D" id="1.10.510.10">
    <property type="entry name" value="Transferase(Phosphotransferase) domain 1"/>
    <property type="match status" value="1"/>
</dbReference>
<evidence type="ECO:0000313" key="9">
    <source>
        <dbReference type="EMBL" id="TVZ00555.1"/>
    </source>
</evidence>
<feature type="compositionally biased region" description="Pro residues" evidence="6">
    <location>
        <begin position="417"/>
        <end position="427"/>
    </location>
</feature>
<feature type="domain" description="Protein kinase" evidence="8">
    <location>
        <begin position="10"/>
        <end position="266"/>
    </location>
</feature>
<proteinExistence type="predicted"/>
<sequence>MTPLRLGSRYQLEERMGEGGLGVVWRGSDIVTGAGFAIKLLRPEHARDEAAVARFMRERTVLLRFRHPNVVALHDMIVEGDRLALVMDLVADGDLAAHRQRCGGTLDPSEATELMAQVCNALATAHAAGIVHRDLKPANILLDSGRVRLTDFGIAQIAGEPSLTSEGVFLGTLHYLAPEVIQGDEPTPACDCYAVGVTLYELLAGDLPFTGQAAAVMHGHLYLTPERPEGIPDSSWRLIAACLDKDPRRRPNATELELALRTDPWRAISSVGGDTSDSLPWTDPAAVWEQENTGPGVLAADPVTVESRVPRRRRNRGRLAFGALAMLAAVAVIALAVSRSLGPAHPAAAPAVTVTEQVTPGGTVALGRIPGADLGGPSPQPGSTAPASTHPGTPPGHTLRPSPESTGATATSSAPPTTAPASPPVTATPPASGTPTATPTTPADTPWQCGTVAAATMSGSGKATGQTLQACIRIGDGKLDLRGTLNGTKAGWHEQIILVLEDSSQHNDGSYTSPVCIASACTFSTSLVPSSGEWTVLPEWAKAGNFQSSGNEPGYVDF</sequence>
<dbReference type="RefSeq" id="WP_145860073.1">
    <property type="nucleotide sequence ID" value="NZ_RPFW01000008.1"/>
</dbReference>
<organism evidence="9 10">
    <name type="scientific">Trebonia kvetii</name>
    <dbReference type="NCBI Taxonomy" id="2480626"/>
    <lineage>
        <taxon>Bacteria</taxon>
        <taxon>Bacillati</taxon>
        <taxon>Actinomycetota</taxon>
        <taxon>Actinomycetes</taxon>
        <taxon>Streptosporangiales</taxon>
        <taxon>Treboniaceae</taxon>
        <taxon>Trebonia</taxon>
    </lineage>
</organism>
<keyword evidence="4 9" id="KW-0418">Kinase</keyword>
<dbReference type="PANTHER" id="PTHR43671">
    <property type="entry name" value="SERINE/THREONINE-PROTEIN KINASE NEK"/>
    <property type="match status" value="1"/>
</dbReference>
<dbReference type="InterPro" id="IPR050660">
    <property type="entry name" value="NEK_Ser/Thr_kinase"/>
</dbReference>
<evidence type="ECO:0000259" key="8">
    <source>
        <dbReference type="PROSITE" id="PS50011"/>
    </source>
</evidence>
<keyword evidence="5" id="KW-0067">ATP-binding</keyword>
<evidence type="ECO:0000313" key="10">
    <source>
        <dbReference type="Proteomes" id="UP000460272"/>
    </source>
</evidence>
<evidence type="ECO:0000256" key="4">
    <source>
        <dbReference type="ARBA" id="ARBA00022777"/>
    </source>
</evidence>
<feature type="compositionally biased region" description="Polar residues" evidence="6">
    <location>
        <begin position="381"/>
        <end position="391"/>
    </location>
</feature>
<dbReference type="EMBL" id="RPFW01000008">
    <property type="protein sequence ID" value="TVZ00555.1"/>
    <property type="molecule type" value="Genomic_DNA"/>
</dbReference>
<name>A0A6P2BQW6_9ACTN</name>
<protein>
    <recommendedName>
        <fullName evidence="1">non-specific serine/threonine protein kinase</fullName>
        <ecNumber evidence="1">2.7.11.1</ecNumber>
    </recommendedName>
</protein>
<evidence type="ECO:0000256" key="2">
    <source>
        <dbReference type="ARBA" id="ARBA00022679"/>
    </source>
</evidence>
<dbReference type="EC" id="2.7.11.1" evidence="1"/>
<dbReference type="InterPro" id="IPR000719">
    <property type="entry name" value="Prot_kinase_dom"/>
</dbReference>
<dbReference type="PROSITE" id="PS50011">
    <property type="entry name" value="PROTEIN_KINASE_DOM"/>
    <property type="match status" value="1"/>
</dbReference>
<keyword evidence="2" id="KW-0808">Transferase</keyword>
<feature type="region of interest" description="Disordered" evidence="6">
    <location>
        <begin position="362"/>
        <end position="448"/>
    </location>
</feature>
<dbReference type="SUPFAM" id="SSF56112">
    <property type="entry name" value="Protein kinase-like (PK-like)"/>
    <property type="match status" value="1"/>
</dbReference>
<dbReference type="SMART" id="SM00220">
    <property type="entry name" value="S_TKc"/>
    <property type="match status" value="1"/>
</dbReference>
<dbReference type="InterPro" id="IPR008271">
    <property type="entry name" value="Ser/Thr_kinase_AS"/>
</dbReference>
<keyword evidence="7" id="KW-0812">Transmembrane</keyword>
<evidence type="ECO:0000256" key="7">
    <source>
        <dbReference type="SAM" id="Phobius"/>
    </source>
</evidence>
<dbReference type="InterPro" id="IPR011009">
    <property type="entry name" value="Kinase-like_dom_sf"/>
</dbReference>
<keyword evidence="7" id="KW-1133">Transmembrane helix</keyword>
<evidence type="ECO:0000256" key="6">
    <source>
        <dbReference type="SAM" id="MobiDB-lite"/>
    </source>
</evidence>
<dbReference type="CDD" id="cd14014">
    <property type="entry name" value="STKc_PknB_like"/>
    <property type="match status" value="1"/>
</dbReference>
<dbReference type="AlphaFoldDB" id="A0A6P2BQW6"/>
<dbReference type="Proteomes" id="UP000460272">
    <property type="component" value="Unassembled WGS sequence"/>
</dbReference>
<accession>A0A6P2BQW6</accession>
<dbReference type="OrthoDB" id="9762169at2"/>
<keyword evidence="7" id="KW-0472">Membrane</keyword>
<keyword evidence="3" id="KW-0547">Nucleotide-binding</keyword>
<comment type="caution">
    <text evidence="9">The sequence shown here is derived from an EMBL/GenBank/DDBJ whole genome shotgun (WGS) entry which is preliminary data.</text>
</comment>
<keyword evidence="9" id="KW-0723">Serine/threonine-protein kinase</keyword>
<dbReference type="GO" id="GO:0004674">
    <property type="term" value="F:protein serine/threonine kinase activity"/>
    <property type="evidence" value="ECO:0007669"/>
    <property type="project" value="UniProtKB-KW"/>
</dbReference>
<evidence type="ECO:0000256" key="1">
    <source>
        <dbReference type="ARBA" id="ARBA00012513"/>
    </source>
</evidence>
<keyword evidence="10" id="KW-1185">Reference proteome</keyword>
<dbReference type="PROSITE" id="PS00108">
    <property type="entry name" value="PROTEIN_KINASE_ST"/>
    <property type="match status" value="1"/>
</dbReference>
<feature type="compositionally biased region" description="Low complexity" evidence="6">
    <location>
        <begin position="401"/>
        <end position="416"/>
    </location>
</feature>
<dbReference type="Pfam" id="PF00069">
    <property type="entry name" value="Pkinase"/>
    <property type="match status" value="1"/>
</dbReference>
<feature type="transmembrane region" description="Helical" evidence="7">
    <location>
        <begin position="319"/>
        <end position="337"/>
    </location>
</feature>
<reference evidence="9 10" key="1">
    <citation type="submission" date="2018-11" db="EMBL/GenBank/DDBJ databases">
        <title>Trebonia kvetii gen.nov., sp.nov., a novel acidophilic actinobacterium, and proposal of the new actinobacterial family Treboniaceae fam. nov.</title>
        <authorList>
            <person name="Rapoport D."/>
            <person name="Sagova-Mareckova M."/>
            <person name="Sedlacek I."/>
            <person name="Provaznik J."/>
            <person name="Kralova S."/>
            <person name="Pavlinic D."/>
            <person name="Benes V."/>
            <person name="Kopecky J."/>
        </authorList>
    </citation>
    <scope>NUCLEOTIDE SEQUENCE [LARGE SCALE GENOMIC DNA]</scope>
    <source>
        <strain evidence="9 10">15Tr583</strain>
    </source>
</reference>
<evidence type="ECO:0000256" key="3">
    <source>
        <dbReference type="ARBA" id="ARBA00022741"/>
    </source>
</evidence>
<feature type="compositionally biased region" description="Low complexity" evidence="6">
    <location>
        <begin position="428"/>
        <end position="446"/>
    </location>
</feature>
<dbReference type="GO" id="GO:0005524">
    <property type="term" value="F:ATP binding"/>
    <property type="evidence" value="ECO:0007669"/>
    <property type="project" value="UniProtKB-KW"/>
</dbReference>
<gene>
    <name evidence="9" type="ORF">EAS64_34755</name>
</gene>
<evidence type="ECO:0000256" key="5">
    <source>
        <dbReference type="ARBA" id="ARBA00022840"/>
    </source>
</evidence>
<dbReference type="PANTHER" id="PTHR43671:SF13">
    <property type="entry name" value="SERINE_THREONINE-PROTEIN KINASE NEK2"/>
    <property type="match status" value="1"/>
</dbReference>